<dbReference type="Proteomes" id="UP000594638">
    <property type="component" value="Unassembled WGS sequence"/>
</dbReference>
<gene>
    <name evidence="9" type="ORF">OLEA9_A026712</name>
</gene>
<protein>
    <submittedName>
        <fullName evidence="9">Uncharacterized protein</fullName>
    </submittedName>
</protein>
<evidence type="ECO:0000256" key="8">
    <source>
        <dbReference type="SAM" id="SignalP"/>
    </source>
</evidence>
<keyword evidence="6" id="KW-0325">Glycoprotein</keyword>
<dbReference type="GO" id="GO:0030154">
    <property type="term" value="P:cell differentiation"/>
    <property type="evidence" value="ECO:0007669"/>
    <property type="project" value="UniProtKB-KW"/>
</dbReference>
<keyword evidence="4 8" id="KW-0732">Signal</keyword>
<keyword evidence="7" id="KW-0379">Hydroxylation</keyword>
<dbReference type="PANTHER" id="PTHR36016">
    <property type="entry name" value="CLAVATA3/ESR (CLE)-RELATED PROTEIN 7"/>
    <property type="match status" value="1"/>
</dbReference>
<sequence length="94" mass="10506">MAASLMTVRVLLMSLMIASILTASSSARLSHILLVGRERVANSMPHLTQREFGIEKFQLEYYRRREALMLNAGTMRVAPEGPDPQHHSKSPTLS</sequence>
<comment type="similarity">
    <text evidence="2">Belongs to the CLV3/ESR signal peptide family.</text>
</comment>
<proteinExistence type="inferred from homology"/>
<dbReference type="PANTHER" id="PTHR36016:SF1">
    <property type="entry name" value="CLAVATA3_ESR (CLE)-RELATED PROTEIN 5-RELATED"/>
    <property type="match status" value="1"/>
</dbReference>
<evidence type="ECO:0000313" key="9">
    <source>
        <dbReference type="EMBL" id="CAA3005221.1"/>
    </source>
</evidence>
<keyword evidence="10" id="KW-1185">Reference proteome</keyword>
<evidence type="ECO:0000256" key="7">
    <source>
        <dbReference type="ARBA" id="ARBA00023278"/>
    </source>
</evidence>
<comment type="subcellular location">
    <subcellularLocation>
        <location evidence="1">Secreted</location>
        <location evidence="1">Extracellular space</location>
    </subcellularLocation>
</comment>
<feature type="signal peptide" evidence="8">
    <location>
        <begin position="1"/>
        <end position="26"/>
    </location>
</feature>
<dbReference type="Gramene" id="OE9A026712T1">
    <property type="protein sequence ID" value="OE9A026712C1"/>
    <property type="gene ID" value="OE9A026712"/>
</dbReference>
<comment type="caution">
    <text evidence="9">The sequence shown here is derived from an EMBL/GenBank/DDBJ whole genome shotgun (WGS) entry which is preliminary data.</text>
</comment>
<feature type="chain" id="PRO_5035812641" evidence="8">
    <location>
        <begin position="27"/>
        <end position="94"/>
    </location>
</feature>
<evidence type="ECO:0000313" key="10">
    <source>
        <dbReference type="Proteomes" id="UP000594638"/>
    </source>
</evidence>
<dbReference type="InterPro" id="IPR039617">
    <property type="entry name" value="CLAVATA3-CLE"/>
</dbReference>
<dbReference type="OrthoDB" id="1406315at2759"/>
<evidence type="ECO:0000256" key="2">
    <source>
        <dbReference type="ARBA" id="ARBA00005416"/>
    </source>
</evidence>
<dbReference type="AlphaFoldDB" id="A0A8S0TKA0"/>
<organism evidence="9 10">
    <name type="scientific">Olea europaea subsp. europaea</name>
    <dbReference type="NCBI Taxonomy" id="158383"/>
    <lineage>
        <taxon>Eukaryota</taxon>
        <taxon>Viridiplantae</taxon>
        <taxon>Streptophyta</taxon>
        <taxon>Embryophyta</taxon>
        <taxon>Tracheophyta</taxon>
        <taxon>Spermatophyta</taxon>
        <taxon>Magnoliopsida</taxon>
        <taxon>eudicotyledons</taxon>
        <taxon>Gunneridae</taxon>
        <taxon>Pentapetalae</taxon>
        <taxon>asterids</taxon>
        <taxon>lamiids</taxon>
        <taxon>Lamiales</taxon>
        <taxon>Oleaceae</taxon>
        <taxon>Oleeae</taxon>
        <taxon>Olea</taxon>
    </lineage>
</organism>
<name>A0A8S0TKA0_OLEEU</name>
<dbReference type="EMBL" id="CACTIH010007243">
    <property type="protein sequence ID" value="CAA3005221.1"/>
    <property type="molecule type" value="Genomic_DNA"/>
</dbReference>
<reference evidence="9 10" key="1">
    <citation type="submission" date="2019-12" db="EMBL/GenBank/DDBJ databases">
        <authorList>
            <person name="Alioto T."/>
            <person name="Alioto T."/>
            <person name="Gomez Garrido J."/>
        </authorList>
    </citation>
    <scope>NUCLEOTIDE SEQUENCE [LARGE SCALE GENOMIC DNA]</scope>
</reference>
<dbReference type="GO" id="GO:0005576">
    <property type="term" value="C:extracellular region"/>
    <property type="evidence" value="ECO:0007669"/>
    <property type="project" value="UniProtKB-SubCell"/>
</dbReference>
<evidence type="ECO:0000256" key="6">
    <source>
        <dbReference type="ARBA" id="ARBA00023180"/>
    </source>
</evidence>
<keyword evidence="3" id="KW-0964">Secreted</keyword>
<evidence type="ECO:0000256" key="1">
    <source>
        <dbReference type="ARBA" id="ARBA00004239"/>
    </source>
</evidence>
<accession>A0A8S0TKA0</accession>
<evidence type="ECO:0000256" key="3">
    <source>
        <dbReference type="ARBA" id="ARBA00022525"/>
    </source>
</evidence>
<evidence type="ECO:0000256" key="4">
    <source>
        <dbReference type="ARBA" id="ARBA00022729"/>
    </source>
</evidence>
<evidence type="ECO:0000256" key="5">
    <source>
        <dbReference type="ARBA" id="ARBA00022782"/>
    </source>
</evidence>
<keyword evidence="5" id="KW-0221">Differentiation</keyword>